<dbReference type="InterPro" id="IPR037045">
    <property type="entry name" value="S8pro/Inhibitor_I9_sf"/>
</dbReference>
<dbReference type="InterPro" id="IPR023828">
    <property type="entry name" value="Peptidase_S8_Ser-AS"/>
</dbReference>
<dbReference type="GO" id="GO:0009609">
    <property type="term" value="P:response to symbiotic bacterium"/>
    <property type="evidence" value="ECO:0007669"/>
    <property type="project" value="UniProtKB-ARBA"/>
</dbReference>
<dbReference type="Gene3D" id="2.60.40.2310">
    <property type="match status" value="1"/>
</dbReference>
<evidence type="ECO:0000259" key="13">
    <source>
        <dbReference type="Pfam" id="PF00082"/>
    </source>
</evidence>
<evidence type="ECO:0000256" key="7">
    <source>
        <dbReference type="ARBA" id="ARBA00022825"/>
    </source>
</evidence>
<name>A0A6A1W7R0_9ROSI</name>
<dbReference type="FunFam" id="3.40.50.200:FF:000006">
    <property type="entry name" value="Subtilisin-like protease SBT1.5"/>
    <property type="match status" value="1"/>
</dbReference>
<protein>
    <submittedName>
        <fullName evidence="16">Xylem serine proteinase 1</fullName>
    </submittedName>
</protein>
<evidence type="ECO:0000313" key="17">
    <source>
        <dbReference type="Proteomes" id="UP000516437"/>
    </source>
</evidence>
<evidence type="ECO:0000256" key="10">
    <source>
        <dbReference type="PROSITE-ProRule" id="PRU01240"/>
    </source>
</evidence>
<dbReference type="Proteomes" id="UP000516437">
    <property type="component" value="Chromosome 2"/>
</dbReference>
<dbReference type="GO" id="GO:0006508">
    <property type="term" value="P:proteolysis"/>
    <property type="evidence" value="ECO:0007669"/>
    <property type="project" value="UniProtKB-KW"/>
</dbReference>
<dbReference type="InterPro" id="IPR015500">
    <property type="entry name" value="Peptidase_S8_subtilisin-rel"/>
</dbReference>
<evidence type="ECO:0000256" key="6">
    <source>
        <dbReference type="ARBA" id="ARBA00022801"/>
    </source>
</evidence>
<evidence type="ECO:0000256" key="12">
    <source>
        <dbReference type="SAM" id="SignalP"/>
    </source>
</evidence>
<dbReference type="Pfam" id="PF17766">
    <property type="entry name" value="fn3_6"/>
    <property type="match status" value="1"/>
</dbReference>
<keyword evidence="4 10" id="KW-0645">Protease</keyword>
<evidence type="ECO:0000256" key="4">
    <source>
        <dbReference type="ARBA" id="ARBA00022670"/>
    </source>
</evidence>
<evidence type="ECO:0000256" key="1">
    <source>
        <dbReference type="ARBA" id="ARBA00004613"/>
    </source>
</evidence>
<feature type="domain" description="Subtilisin-like protease fibronectin type-III" evidence="15">
    <location>
        <begin position="636"/>
        <end position="735"/>
    </location>
</feature>
<dbReference type="SUPFAM" id="SSF52743">
    <property type="entry name" value="Subtilisin-like"/>
    <property type="match status" value="1"/>
</dbReference>
<dbReference type="Gene3D" id="3.30.70.80">
    <property type="entry name" value="Peptidase S8 propeptide/proteinase inhibitor I9"/>
    <property type="match status" value="1"/>
</dbReference>
<dbReference type="PRINTS" id="PR00723">
    <property type="entry name" value="SUBTILISIN"/>
</dbReference>
<comment type="similarity">
    <text evidence="2 10 11">Belongs to the peptidase S8 family.</text>
</comment>
<evidence type="ECO:0000256" key="2">
    <source>
        <dbReference type="ARBA" id="ARBA00011073"/>
    </source>
</evidence>
<feature type="active site" description="Charge relay system" evidence="9 10">
    <location>
        <position position="527"/>
    </location>
</feature>
<feature type="active site" description="Charge relay system" evidence="9 10">
    <location>
        <position position="202"/>
    </location>
</feature>
<dbReference type="InterPro" id="IPR036852">
    <property type="entry name" value="Peptidase_S8/S53_dom_sf"/>
</dbReference>
<dbReference type="CDD" id="cd04852">
    <property type="entry name" value="Peptidases_S8_3"/>
    <property type="match status" value="1"/>
</dbReference>
<evidence type="ECO:0000256" key="9">
    <source>
        <dbReference type="PIRSR" id="PIRSR615500-1"/>
    </source>
</evidence>
<evidence type="ECO:0000259" key="14">
    <source>
        <dbReference type="Pfam" id="PF05922"/>
    </source>
</evidence>
<feature type="chain" id="PRO_5025403966" evidence="12">
    <location>
        <begin position="18"/>
        <end position="740"/>
    </location>
</feature>
<dbReference type="PANTHER" id="PTHR10795">
    <property type="entry name" value="PROPROTEIN CONVERTASE SUBTILISIN/KEXIN"/>
    <property type="match status" value="1"/>
</dbReference>
<dbReference type="Gene3D" id="3.50.30.30">
    <property type="match status" value="1"/>
</dbReference>
<keyword evidence="3" id="KW-0964">Secreted</keyword>
<dbReference type="GO" id="GO:0005576">
    <property type="term" value="C:extracellular region"/>
    <property type="evidence" value="ECO:0007669"/>
    <property type="project" value="UniProtKB-SubCell"/>
</dbReference>
<organism evidence="16 17">
    <name type="scientific">Morella rubra</name>
    <name type="common">Chinese bayberry</name>
    <dbReference type="NCBI Taxonomy" id="262757"/>
    <lineage>
        <taxon>Eukaryota</taxon>
        <taxon>Viridiplantae</taxon>
        <taxon>Streptophyta</taxon>
        <taxon>Embryophyta</taxon>
        <taxon>Tracheophyta</taxon>
        <taxon>Spermatophyta</taxon>
        <taxon>Magnoliopsida</taxon>
        <taxon>eudicotyledons</taxon>
        <taxon>Gunneridae</taxon>
        <taxon>Pentapetalae</taxon>
        <taxon>rosids</taxon>
        <taxon>fabids</taxon>
        <taxon>Fagales</taxon>
        <taxon>Myricaceae</taxon>
        <taxon>Morella</taxon>
    </lineage>
</organism>
<feature type="domain" description="Peptidase S8/S53" evidence="13">
    <location>
        <begin position="129"/>
        <end position="567"/>
    </location>
</feature>
<evidence type="ECO:0000313" key="16">
    <source>
        <dbReference type="EMBL" id="KAB1221294.1"/>
    </source>
</evidence>
<dbReference type="InterPro" id="IPR034197">
    <property type="entry name" value="Peptidases_S8_3"/>
</dbReference>
<keyword evidence="5 12" id="KW-0732">Signal</keyword>
<evidence type="ECO:0000256" key="8">
    <source>
        <dbReference type="ARBA" id="ARBA00023180"/>
    </source>
</evidence>
<dbReference type="PROSITE" id="PS00138">
    <property type="entry name" value="SUBTILASE_SER"/>
    <property type="match status" value="1"/>
</dbReference>
<dbReference type="PROSITE" id="PS00136">
    <property type="entry name" value="SUBTILASE_ASP"/>
    <property type="match status" value="1"/>
</dbReference>
<dbReference type="InterPro" id="IPR045051">
    <property type="entry name" value="SBT"/>
</dbReference>
<keyword evidence="7 10" id="KW-0720">Serine protease</keyword>
<feature type="signal peptide" evidence="12">
    <location>
        <begin position="1"/>
        <end position="17"/>
    </location>
</feature>
<feature type="active site" description="Charge relay system" evidence="9 10">
    <location>
        <position position="137"/>
    </location>
</feature>
<evidence type="ECO:0000256" key="11">
    <source>
        <dbReference type="RuleBase" id="RU003355"/>
    </source>
</evidence>
<evidence type="ECO:0000256" key="5">
    <source>
        <dbReference type="ARBA" id="ARBA00022729"/>
    </source>
</evidence>
<feature type="domain" description="Inhibitor I9" evidence="14">
    <location>
        <begin position="30"/>
        <end position="107"/>
    </location>
</feature>
<dbReference type="EMBL" id="RXIC02000020">
    <property type="protein sequence ID" value="KAB1221294.1"/>
    <property type="molecule type" value="Genomic_DNA"/>
</dbReference>
<dbReference type="InterPro" id="IPR000209">
    <property type="entry name" value="Peptidase_S8/S53_dom"/>
</dbReference>
<dbReference type="Pfam" id="PF00082">
    <property type="entry name" value="Peptidase_S8"/>
    <property type="match status" value="1"/>
</dbReference>
<dbReference type="AlphaFoldDB" id="A0A6A1W7R0"/>
<evidence type="ECO:0000256" key="3">
    <source>
        <dbReference type="ARBA" id="ARBA00022525"/>
    </source>
</evidence>
<dbReference type="CDD" id="cd02120">
    <property type="entry name" value="PA_subtilisin_like"/>
    <property type="match status" value="1"/>
</dbReference>
<dbReference type="Gene3D" id="3.40.50.200">
    <property type="entry name" value="Peptidase S8/S53 domain"/>
    <property type="match status" value="1"/>
</dbReference>
<keyword evidence="17" id="KW-1185">Reference proteome</keyword>
<keyword evidence="8" id="KW-0325">Glycoprotein</keyword>
<keyword evidence="6 10" id="KW-0378">Hydrolase</keyword>
<dbReference type="Pfam" id="PF05922">
    <property type="entry name" value="Inhibitor_I9"/>
    <property type="match status" value="1"/>
</dbReference>
<dbReference type="PROSITE" id="PS51892">
    <property type="entry name" value="SUBTILASE"/>
    <property type="match status" value="1"/>
</dbReference>
<dbReference type="GO" id="GO:0004252">
    <property type="term" value="F:serine-type endopeptidase activity"/>
    <property type="evidence" value="ECO:0007669"/>
    <property type="project" value="UniProtKB-UniRule"/>
</dbReference>
<dbReference type="InterPro" id="IPR010259">
    <property type="entry name" value="S8pro/Inhibitor_I9"/>
</dbReference>
<reference evidence="16 17" key="1">
    <citation type="journal article" date="2019" name="Plant Biotechnol. J.">
        <title>The red bayberry genome and genetic basis of sex determination.</title>
        <authorList>
            <person name="Jia H.M."/>
            <person name="Jia H.J."/>
            <person name="Cai Q.L."/>
            <person name="Wang Y."/>
            <person name="Zhao H.B."/>
            <person name="Yang W.F."/>
            <person name="Wang G.Y."/>
            <person name="Li Y.H."/>
            <person name="Zhan D.L."/>
            <person name="Shen Y.T."/>
            <person name="Niu Q.F."/>
            <person name="Chang L."/>
            <person name="Qiu J."/>
            <person name="Zhao L."/>
            <person name="Xie H.B."/>
            <person name="Fu W.Y."/>
            <person name="Jin J."/>
            <person name="Li X.W."/>
            <person name="Jiao Y."/>
            <person name="Zhou C.C."/>
            <person name="Tu T."/>
            <person name="Chai C.Y."/>
            <person name="Gao J.L."/>
            <person name="Fan L.J."/>
            <person name="van de Weg E."/>
            <person name="Wang J.Y."/>
            <person name="Gao Z.S."/>
        </authorList>
    </citation>
    <scope>NUCLEOTIDE SEQUENCE [LARGE SCALE GENOMIC DNA]</scope>
    <source>
        <tissue evidence="16">Leaves</tissue>
    </source>
</reference>
<dbReference type="InterPro" id="IPR041469">
    <property type="entry name" value="Subtilisin-like_FN3"/>
</dbReference>
<dbReference type="OrthoDB" id="206201at2759"/>
<comment type="subcellular location">
    <subcellularLocation>
        <location evidence="1">Secreted</location>
    </subcellularLocation>
</comment>
<accession>A0A6A1W7R0</accession>
<proteinExistence type="inferred from homology"/>
<comment type="caution">
    <text evidence="16">The sequence shown here is derived from an EMBL/GenBank/DDBJ whole genome shotgun (WGS) entry which is preliminary data.</text>
</comment>
<gene>
    <name evidence="16" type="ORF">CJ030_MR2G005661</name>
</gene>
<sequence>MIQSLLVFVLSLHIVTALIYGSDAPGRKPYIVYMGDLPGAETSVVDDHHNILLTAIGDEEVARESKIYSYGKSFNGFAARLLPGEVERISNSEGVVSVFPNTLHQLHTTRSWDFLGMPKTLIRNFKTESNIIIGFLDTGIWVNAPSFDDKGYGPIPAKWKGICVKGANFTGCNRKVIGARYFNLDSSDPGTKNASPVDNDGHGTHTSSTAAGIHVKGASLYGIAKGTARGGVPSARLAMYKVCWTFGCSDMDLLAGFDHAIADGVDLISVSIGGEPRDFFQDPIAIGTFHAMKKGILTSCSAGNDGPYTSTVQNVAPWILTVAASGIDRQFKTLTNLNNGKKFSGIAINTFSPKRKMYPLISGALAVNVTSDSYGNASSCDYGTLDKNKVKGKIVYCLGNGGQDYTIKELGGAGAIMVLDAMTDIAYTFLVPGTLVIPKDGKKIEHYINTTKNPQAVIRKTRTLNVRAPFVASFSSRGPQTVSLNILKPDIAAPGLDILAGYSKLASVTGESIDKRHAVFNIVSGTSMACPHATGAAAYVKSFHPDWSPAAIKSALMTTATPMKIKDVDAELASGSGEINPTKAVHPGLIYDISSTAYIRFLCKEGYNSTAIGLLVGGKKKYECSEFKAAPGTDGLNYPNMHTQLKSGSSKFFATFHRTVTEVGSGKSVYKATVKSQRGLSVSVLPRTLNFDRLNQKKSFKVVVKGGFEQNGPQILSALLEWNDSTHSVRSHILIYRATA</sequence>
<dbReference type="InterPro" id="IPR023827">
    <property type="entry name" value="Peptidase_S8_Asp-AS"/>
</dbReference>
<evidence type="ECO:0000259" key="15">
    <source>
        <dbReference type="Pfam" id="PF17766"/>
    </source>
</evidence>